<keyword evidence="1" id="KW-0808">Transferase</keyword>
<comment type="caution">
    <text evidence="1">The sequence shown here is derived from an EMBL/GenBank/DDBJ whole genome shotgun (WGS) entry which is preliminary data.</text>
</comment>
<accession>A0A9P3PW85</accession>
<dbReference type="SUPFAM" id="SSF56112">
    <property type="entry name" value="Protein kinase-like (PK-like)"/>
    <property type="match status" value="1"/>
</dbReference>
<name>A0A9P3PW85_LYOSH</name>
<organism evidence="1 2">
    <name type="scientific">Lyophyllum shimeji</name>
    <name type="common">Hon-shimeji</name>
    <name type="synonym">Tricholoma shimeji</name>
    <dbReference type="NCBI Taxonomy" id="47721"/>
    <lineage>
        <taxon>Eukaryota</taxon>
        <taxon>Fungi</taxon>
        <taxon>Dikarya</taxon>
        <taxon>Basidiomycota</taxon>
        <taxon>Agaricomycotina</taxon>
        <taxon>Agaricomycetes</taxon>
        <taxon>Agaricomycetidae</taxon>
        <taxon>Agaricales</taxon>
        <taxon>Tricholomatineae</taxon>
        <taxon>Lyophyllaceae</taxon>
        <taxon>Lyophyllum</taxon>
    </lineage>
</organism>
<dbReference type="AlphaFoldDB" id="A0A9P3PW85"/>
<keyword evidence="2" id="KW-1185">Reference proteome</keyword>
<sequence length="258" mass="27534">MPWSASLRSSGHPKSMSSNQNDVFMTHVSHHYGCCGIDIQDLNTLLAHFEEVHAPAIDLAEIPTGSISGFSPQIVNDRERPGPEDAVEVEFDLDSLSSSSITVGPSAIPLLLGGLTNNSSSLFTNSATDVYALACVAYEVLTSNIPFCEIHRDSTVTLKVKAGAKPPRPPASDRVGPWRLTPSAWLLMELCWSGEPGARPTITEFVAGYAAEISADDRPLAVGNDSIITPARFRDTVRKSGLLSLAEIENMLSAAGSN</sequence>
<reference evidence="1" key="1">
    <citation type="submission" date="2022-07" db="EMBL/GenBank/DDBJ databases">
        <title>The genome of Lyophyllum shimeji provides insight into the initial evolution of ectomycorrhizal fungal genome.</title>
        <authorList>
            <person name="Kobayashi Y."/>
            <person name="Shibata T."/>
            <person name="Hirakawa H."/>
            <person name="Shigenobu S."/>
            <person name="Nishiyama T."/>
            <person name="Yamada A."/>
            <person name="Hasebe M."/>
            <person name="Kawaguchi M."/>
        </authorList>
    </citation>
    <scope>NUCLEOTIDE SEQUENCE</scope>
    <source>
        <strain evidence="1">AT787</strain>
    </source>
</reference>
<dbReference type="InterPro" id="IPR011009">
    <property type="entry name" value="Kinase-like_dom_sf"/>
</dbReference>
<dbReference type="Gene3D" id="1.10.510.10">
    <property type="entry name" value="Transferase(Phosphotransferase) domain 1"/>
    <property type="match status" value="1"/>
</dbReference>
<dbReference type="Proteomes" id="UP001063166">
    <property type="component" value="Unassembled WGS sequence"/>
</dbReference>
<dbReference type="GO" id="GO:0016301">
    <property type="term" value="F:kinase activity"/>
    <property type="evidence" value="ECO:0007669"/>
    <property type="project" value="UniProtKB-KW"/>
</dbReference>
<proteinExistence type="predicted"/>
<dbReference type="OrthoDB" id="4062651at2759"/>
<evidence type="ECO:0000313" key="1">
    <source>
        <dbReference type="EMBL" id="GLB42724.1"/>
    </source>
</evidence>
<dbReference type="EMBL" id="BRPK01000012">
    <property type="protein sequence ID" value="GLB42724.1"/>
    <property type="molecule type" value="Genomic_DNA"/>
</dbReference>
<protein>
    <submittedName>
        <fullName evidence="1">Kinase-like protein</fullName>
    </submittedName>
</protein>
<evidence type="ECO:0000313" key="2">
    <source>
        <dbReference type="Proteomes" id="UP001063166"/>
    </source>
</evidence>
<gene>
    <name evidence="1" type="ORF">LshimejAT787_1201730</name>
</gene>
<keyword evidence="1" id="KW-0418">Kinase</keyword>